<feature type="chain" id="PRO_5026140080" description="RxLR effector protein" evidence="1">
    <location>
        <begin position="20"/>
        <end position="66"/>
    </location>
</feature>
<keyword evidence="1" id="KW-0732">Signal</keyword>
<name>A0A6G0S882_9STRA</name>
<dbReference type="AlphaFoldDB" id="A0A6G0S882"/>
<feature type="signal peptide" evidence="1">
    <location>
        <begin position="1"/>
        <end position="19"/>
    </location>
</feature>
<reference evidence="2 3" key="1">
    <citation type="submission" date="2018-09" db="EMBL/GenBank/DDBJ databases">
        <title>Genomic investigation of the strawberry pathogen Phytophthora fragariae indicates pathogenicity is determined by transcriptional variation in three key races.</title>
        <authorList>
            <person name="Adams T.M."/>
            <person name="Armitage A.D."/>
            <person name="Sobczyk M.K."/>
            <person name="Bates H.J."/>
            <person name="Dunwell J.M."/>
            <person name="Nellist C.F."/>
            <person name="Harrison R.J."/>
        </authorList>
    </citation>
    <scope>NUCLEOTIDE SEQUENCE [LARGE SCALE GENOMIC DNA]</scope>
    <source>
        <strain evidence="2 3">NOV-77</strain>
    </source>
</reference>
<gene>
    <name evidence="2" type="ORF">PF008_g5840</name>
</gene>
<evidence type="ECO:0008006" key="4">
    <source>
        <dbReference type="Google" id="ProtNLM"/>
    </source>
</evidence>
<protein>
    <recommendedName>
        <fullName evidence="4">RxLR effector protein</fullName>
    </recommendedName>
</protein>
<sequence length="66" mass="7432">MTRTLVFTVPIVTALVVDFQPFCVQNSAFEPSNTNVQLRSNFSRRSRISPAASRSLCHTRTRCLTT</sequence>
<dbReference type="EMBL" id="QXFY01000220">
    <property type="protein sequence ID" value="KAE9351640.1"/>
    <property type="molecule type" value="Genomic_DNA"/>
</dbReference>
<dbReference type="Proteomes" id="UP000486351">
    <property type="component" value="Unassembled WGS sequence"/>
</dbReference>
<organism evidence="2 3">
    <name type="scientific">Phytophthora fragariae</name>
    <dbReference type="NCBI Taxonomy" id="53985"/>
    <lineage>
        <taxon>Eukaryota</taxon>
        <taxon>Sar</taxon>
        <taxon>Stramenopiles</taxon>
        <taxon>Oomycota</taxon>
        <taxon>Peronosporomycetes</taxon>
        <taxon>Peronosporales</taxon>
        <taxon>Peronosporaceae</taxon>
        <taxon>Phytophthora</taxon>
    </lineage>
</organism>
<evidence type="ECO:0000256" key="1">
    <source>
        <dbReference type="SAM" id="SignalP"/>
    </source>
</evidence>
<accession>A0A6G0S882</accession>
<evidence type="ECO:0000313" key="3">
    <source>
        <dbReference type="Proteomes" id="UP000486351"/>
    </source>
</evidence>
<evidence type="ECO:0000313" key="2">
    <source>
        <dbReference type="EMBL" id="KAE9351640.1"/>
    </source>
</evidence>
<proteinExistence type="predicted"/>
<comment type="caution">
    <text evidence="2">The sequence shown here is derived from an EMBL/GenBank/DDBJ whole genome shotgun (WGS) entry which is preliminary data.</text>
</comment>